<reference evidence="1 2" key="1">
    <citation type="submission" date="2016-11" db="EMBL/GenBank/DDBJ databases">
        <authorList>
            <person name="Jaros S."/>
            <person name="Januszkiewicz K."/>
            <person name="Wedrychowicz H."/>
        </authorList>
    </citation>
    <scope>NUCLEOTIDE SEQUENCE [LARGE SCALE GENOMIC DNA]</scope>
    <source>
        <strain evidence="1 2">DSM 14809</strain>
    </source>
</reference>
<dbReference type="OrthoDB" id="2062440at2"/>
<accession>A0A1M6KJR9</accession>
<keyword evidence="2" id="KW-1185">Reference proteome</keyword>
<organism evidence="1 2">
    <name type="scientific">Pseudobutyrivibrio xylanivorans DSM 14809</name>
    <dbReference type="NCBI Taxonomy" id="1123012"/>
    <lineage>
        <taxon>Bacteria</taxon>
        <taxon>Bacillati</taxon>
        <taxon>Bacillota</taxon>
        <taxon>Clostridia</taxon>
        <taxon>Lachnospirales</taxon>
        <taxon>Lachnospiraceae</taxon>
        <taxon>Pseudobutyrivibrio</taxon>
    </lineage>
</organism>
<name>A0A1M6KJR9_PSEXY</name>
<dbReference type="AlphaFoldDB" id="A0A1M6KJR9"/>
<evidence type="ECO:0000313" key="1">
    <source>
        <dbReference type="EMBL" id="SHJ59100.1"/>
    </source>
</evidence>
<sequence>MDVKDIITKVAGNKDLLDKLKSADVNQAKELLDKAGVKVDEADVKKVKDALADGKIDMKEIKDIAGGLFK</sequence>
<protein>
    <submittedName>
        <fullName evidence="1">Uncharacterized protein</fullName>
    </submittedName>
</protein>
<proteinExistence type="predicted"/>
<dbReference type="RefSeq" id="WP_072919208.1">
    <property type="nucleotide sequence ID" value="NZ_FQYQ01000031.1"/>
</dbReference>
<evidence type="ECO:0000313" key="2">
    <source>
        <dbReference type="Proteomes" id="UP000184185"/>
    </source>
</evidence>
<dbReference type="EMBL" id="FQYQ01000031">
    <property type="protein sequence ID" value="SHJ59100.1"/>
    <property type="molecule type" value="Genomic_DNA"/>
</dbReference>
<gene>
    <name evidence="1" type="ORF">SAMN02745725_02871</name>
</gene>
<dbReference type="Proteomes" id="UP000184185">
    <property type="component" value="Unassembled WGS sequence"/>
</dbReference>